<keyword evidence="1" id="KW-0175">Coiled coil</keyword>
<protein>
    <recommendedName>
        <fullName evidence="4">Tetratricopeptide repeat protein</fullName>
    </recommendedName>
</protein>
<gene>
    <name evidence="2" type="ORF">CBG59_09940</name>
</gene>
<evidence type="ECO:0000256" key="1">
    <source>
        <dbReference type="SAM" id="Coils"/>
    </source>
</evidence>
<feature type="coiled-coil region" evidence="1">
    <location>
        <begin position="305"/>
        <end position="351"/>
    </location>
</feature>
<evidence type="ECO:0000313" key="3">
    <source>
        <dbReference type="Proteomes" id="UP000221852"/>
    </source>
</evidence>
<evidence type="ECO:0008006" key="4">
    <source>
        <dbReference type="Google" id="ProtNLM"/>
    </source>
</evidence>
<dbReference type="EMBL" id="NIRQ01000001">
    <property type="protein sequence ID" value="PHI13971.1"/>
    <property type="molecule type" value="Genomic_DNA"/>
</dbReference>
<evidence type="ECO:0000313" key="2">
    <source>
        <dbReference type="EMBL" id="PHI13971.1"/>
    </source>
</evidence>
<name>A0A2C6CC59_FUSNP</name>
<dbReference type="InterPro" id="IPR019734">
    <property type="entry name" value="TPR_rpt"/>
</dbReference>
<sequence length="545" mass="65450">MKKIFFIIFIIAIFVTGGIFGYKKIVADEREKKIIQMFNKDVLDNFVENKKSVIERLKISTPEEANEIYNDYLKISQLIIENINTEHLDFLNNIYNEDSEYYFTEKDWKTANKFLNNYDLEIFDLAETEVRIIEVPNYYYNIFKDYVTDDYREYLEITYKENEKPYFTDGSILVPYDKIADRLLTWENFLKKYPNSDLAEIANEKCNTYRRIYILGSDNAPTREGGWENNELFYIPENNLKEFNRFIEKYPDSPTVELIKFYLENYKNIDVDTLLSEKIDKEFYLGGIENREKGNLLSKESNDLLEEFKKNREEVISKLKNSSKEAADEIFQEYSKSNEELLEKINKIDAEMLNIGFYKDKNTAFYKDENIEKDKLDKQNKFLNSYGLEVVPIEDGFVLTEKKKFYYNLFKNFVTNDYREFLRLYSEEDIDYIEYFDKYVEIIADRIVAWEKFLEKYPDSNFRKMANDIYQEYRRTYIFGLTSSETRESLMNGKANDAVKEFNRFIKKYPNSPTSDIIKYYLENYKEEDIDTLISKKLNKNYEGE</sequence>
<dbReference type="AlphaFoldDB" id="A0A2C6CC59"/>
<reference evidence="2 3" key="1">
    <citation type="submission" date="2017-06" db="EMBL/GenBank/DDBJ databases">
        <title>Draft genome sequence of Fusobacterium nucleatum subsp. polymorphum KCOM 1330 (=ChDC F330).</title>
        <authorList>
            <person name="Kook J.-K."/>
            <person name="Park S.-N."/>
            <person name="Lim Y.K."/>
            <person name="Roh H."/>
        </authorList>
    </citation>
    <scope>NUCLEOTIDE SEQUENCE [LARGE SCALE GENOMIC DNA]</scope>
    <source>
        <strain evidence="3">KCOM 1330 (ChDC F330)</strain>
    </source>
</reference>
<proteinExistence type="predicted"/>
<dbReference type="RefSeq" id="WP_098994950.1">
    <property type="nucleotide sequence ID" value="NZ_CP084159.1"/>
</dbReference>
<dbReference type="InterPro" id="IPR011990">
    <property type="entry name" value="TPR-like_helical_dom_sf"/>
</dbReference>
<dbReference type="Pfam" id="PF13174">
    <property type="entry name" value="TPR_6"/>
    <property type="match status" value="1"/>
</dbReference>
<comment type="caution">
    <text evidence="2">The sequence shown here is derived from an EMBL/GenBank/DDBJ whole genome shotgun (WGS) entry which is preliminary data.</text>
</comment>
<dbReference type="Gene3D" id="1.25.40.10">
    <property type="entry name" value="Tetratricopeptide repeat domain"/>
    <property type="match status" value="1"/>
</dbReference>
<organism evidence="2 3">
    <name type="scientific">Fusobacterium nucleatum subsp. polymorphum</name>
    <name type="common">Fusobacterium polymorphum</name>
    <dbReference type="NCBI Taxonomy" id="76857"/>
    <lineage>
        <taxon>Bacteria</taxon>
        <taxon>Fusobacteriati</taxon>
        <taxon>Fusobacteriota</taxon>
        <taxon>Fusobacteriia</taxon>
        <taxon>Fusobacteriales</taxon>
        <taxon>Fusobacteriaceae</taxon>
        <taxon>Fusobacterium</taxon>
    </lineage>
</organism>
<accession>A0A2C6CC59</accession>
<dbReference type="Proteomes" id="UP000221852">
    <property type="component" value="Unassembled WGS sequence"/>
</dbReference>